<keyword evidence="3" id="KW-0012">Acyltransferase</keyword>
<evidence type="ECO:0000256" key="2">
    <source>
        <dbReference type="ARBA" id="ARBA00022679"/>
    </source>
</evidence>
<protein>
    <submittedName>
        <fullName evidence="3">Citrate synthase-like protein</fullName>
        <ecNumber evidence="3">2.3.3.-</ecNumber>
    </submittedName>
</protein>
<comment type="caution">
    <text evidence="3">The sequence shown here is derived from an EMBL/GenBank/DDBJ whole genome shotgun (WGS) entry which is preliminary data.</text>
</comment>
<dbReference type="Gene3D" id="1.10.230.10">
    <property type="entry name" value="Cytochrome P450-Terp, domain 2"/>
    <property type="match status" value="1"/>
</dbReference>
<reference evidence="3" key="1">
    <citation type="submission" date="2013-08" db="EMBL/GenBank/DDBJ databases">
        <authorList>
            <person name="Mendez C."/>
            <person name="Richter M."/>
            <person name="Ferrer M."/>
            <person name="Sanchez J."/>
        </authorList>
    </citation>
    <scope>NUCLEOTIDE SEQUENCE</scope>
</reference>
<dbReference type="GO" id="GO:0046912">
    <property type="term" value="F:acyltransferase activity, acyl groups converted into alkyl on transfer"/>
    <property type="evidence" value="ECO:0007669"/>
    <property type="project" value="InterPro"/>
</dbReference>
<gene>
    <name evidence="3" type="ORF">B2A_13307</name>
</gene>
<reference evidence="3" key="2">
    <citation type="journal article" date="2014" name="ISME J.">
        <title>Microbial stratification in low pH oxic and suboxic macroscopic growths along an acid mine drainage.</title>
        <authorList>
            <person name="Mendez-Garcia C."/>
            <person name="Mesa V."/>
            <person name="Sprenger R.R."/>
            <person name="Richter M."/>
            <person name="Diez M.S."/>
            <person name="Solano J."/>
            <person name="Bargiela R."/>
            <person name="Golyshina O.V."/>
            <person name="Manteca A."/>
            <person name="Ramos J.L."/>
            <person name="Gallego J.R."/>
            <person name="Llorente I."/>
            <person name="Martins Dos Santos V.A."/>
            <person name="Jensen O.N."/>
            <person name="Pelaez A.I."/>
            <person name="Sanchez J."/>
            <person name="Ferrer M."/>
        </authorList>
    </citation>
    <scope>NUCLEOTIDE SEQUENCE</scope>
</reference>
<feature type="non-terminal residue" evidence="3">
    <location>
        <position position="51"/>
    </location>
</feature>
<dbReference type="InterPro" id="IPR002020">
    <property type="entry name" value="Citrate_synthase"/>
</dbReference>
<dbReference type="InterPro" id="IPR019810">
    <property type="entry name" value="Citrate_synthase_AS"/>
</dbReference>
<keyword evidence="2 3" id="KW-0808">Transferase</keyword>
<dbReference type="InterPro" id="IPR016143">
    <property type="entry name" value="Citrate_synth-like_sm_a-sub"/>
</dbReference>
<dbReference type="PROSITE" id="PS00480">
    <property type="entry name" value="CITRATE_SYNTHASE"/>
    <property type="match status" value="1"/>
</dbReference>
<sequence length="51" mass="5749">MGFGHRVYKVYDPRAKILKGYAKDLANRSGNSELFETAEEVEKVMISKLGT</sequence>
<organism evidence="3">
    <name type="scientific">mine drainage metagenome</name>
    <dbReference type="NCBI Taxonomy" id="410659"/>
    <lineage>
        <taxon>unclassified sequences</taxon>
        <taxon>metagenomes</taxon>
        <taxon>ecological metagenomes</taxon>
    </lineage>
</organism>
<dbReference type="SUPFAM" id="SSF48256">
    <property type="entry name" value="Citrate synthase"/>
    <property type="match status" value="1"/>
</dbReference>
<accession>T0ZWX6</accession>
<comment type="similarity">
    <text evidence="1">Belongs to the citrate synthase family.</text>
</comment>
<dbReference type="AlphaFoldDB" id="T0ZWX6"/>
<dbReference type="InterPro" id="IPR036969">
    <property type="entry name" value="Citrate_synthase_sf"/>
</dbReference>
<proteinExistence type="inferred from homology"/>
<dbReference type="Pfam" id="PF00285">
    <property type="entry name" value="Citrate_synt"/>
    <property type="match status" value="1"/>
</dbReference>
<dbReference type="EC" id="2.3.3.-" evidence="3"/>
<dbReference type="EMBL" id="AUZZ01009625">
    <property type="protein sequence ID" value="EQD33159.1"/>
    <property type="molecule type" value="Genomic_DNA"/>
</dbReference>
<evidence type="ECO:0000313" key="3">
    <source>
        <dbReference type="EMBL" id="EQD33159.1"/>
    </source>
</evidence>
<name>T0ZWX6_9ZZZZ</name>
<evidence type="ECO:0000256" key="1">
    <source>
        <dbReference type="ARBA" id="ARBA00010566"/>
    </source>
</evidence>